<sequence length="492" mass="55692">MPICSKAITLIDLVYKLGHGVRFHEQFDRMLFKSYVFISVISSVVSPRVSVFGEKQSSGNSFLFATSKPSSVNFHHAKVKVRQMRSGQRFTLSREKHCPLELASQLINHLSDKSNAIGLDPEHKLRAWKSKLDAALQRFRKRQRTCPFAIPSTKLMQKGVDIISEIFFFDALRRCRFKWRIGLARHSQALGLCKHKRKAHSWTDVRMDPADVHRDHPSHAKYSHVDGIVATLVHECVHAFISTYACNDWRFDEDEETPRPWRICSNADCRATRLRNIGEDGHGVVFIQIASHVEAHAKRELGPNIDFGIESSVRHCFKNTSFIMTSNEIESCHIESRMMLRQFVAQAEGIQERIDELTSRGYRGDKSGLLAVIGTILLISLSLFFACCTRLEPDSSTFAPRQLTSSPAFWMSTSQHNWPPRALPQLWCFWQLIPGRAAFKWAICFVTWKEMDHTQLCFLSPGEGAGWRAVSGCINATPGALCGGSGLSPAFQ</sequence>
<organism evidence="1 2">
    <name type="scientific">Pseudocercospora fijiensis (strain CIRAD86)</name>
    <name type="common">Black leaf streak disease fungus</name>
    <name type="synonym">Mycosphaerella fijiensis</name>
    <dbReference type="NCBI Taxonomy" id="383855"/>
    <lineage>
        <taxon>Eukaryota</taxon>
        <taxon>Fungi</taxon>
        <taxon>Dikarya</taxon>
        <taxon>Ascomycota</taxon>
        <taxon>Pezizomycotina</taxon>
        <taxon>Dothideomycetes</taxon>
        <taxon>Dothideomycetidae</taxon>
        <taxon>Mycosphaerellales</taxon>
        <taxon>Mycosphaerellaceae</taxon>
        <taxon>Pseudocercospora</taxon>
    </lineage>
</organism>
<dbReference type="OrthoDB" id="3622581at2759"/>
<name>M3B2Q2_PSEFD</name>
<evidence type="ECO:0008006" key="3">
    <source>
        <dbReference type="Google" id="ProtNLM"/>
    </source>
</evidence>
<dbReference type="AlphaFoldDB" id="M3B2Q2"/>
<dbReference type="eggNOG" id="ENOG502RNY5">
    <property type="taxonomic scope" value="Eukaryota"/>
</dbReference>
<dbReference type="Proteomes" id="UP000016932">
    <property type="component" value="Unassembled WGS sequence"/>
</dbReference>
<gene>
    <name evidence="1" type="ORF">MYCFIDRAFT_85489</name>
</gene>
<dbReference type="HOGENOM" id="CLU_554460_0_0_1"/>
<dbReference type="VEuPathDB" id="FungiDB:MYCFIDRAFT_85489"/>
<keyword evidence="2" id="KW-1185">Reference proteome</keyword>
<evidence type="ECO:0000313" key="2">
    <source>
        <dbReference type="Proteomes" id="UP000016932"/>
    </source>
</evidence>
<protein>
    <recommendedName>
        <fullName evidence="3">SprT-like domain-containing protein</fullName>
    </recommendedName>
</protein>
<dbReference type="EMBL" id="KB446558">
    <property type="protein sequence ID" value="EME83643.1"/>
    <property type="molecule type" value="Genomic_DNA"/>
</dbReference>
<accession>M3B2Q2</accession>
<reference evidence="1 2" key="1">
    <citation type="journal article" date="2012" name="PLoS Pathog.">
        <title>Diverse lifestyles and strategies of plant pathogenesis encoded in the genomes of eighteen Dothideomycetes fungi.</title>
        <authorList>
            <person name="Ohm R.A."/>
            <person name="Feau N."/>
            <person name="Henrissat B."/>
            <person name="Schoch C.L."/>
            <person name="Horwitz B.A."/>
            <person name="Barry K.W."/>
            <person name="Condon B.J."/>
            <person name="Copeland A.C."/>
            <person name="Dhillon B."/>
            <person name="Glaser F."/>
            <person name="Hesse C.N."/>
            <person name="Kosti I."/>
            <person name="LaButti K."/>
            <person name="Lindquist E.A."/>
            <person name="Lucas S."/>
            <person name="Salamov A.A."/>
            <person name="Bradshaw R.E."/>
            <person name="Ciuffetti L."/>
            <person name="Hamelin R.C."/>
            <person name="Kema G.H.J."/>
            <person name="Lawrence C."/>
            <person name="Scott J.A."/>
            <person name="Spatafora J.W."/>
            <person name="Turgeon B.G."/>
            <person name="de Wit P.J.G.M."/>
            <person name="Zhong S."/>
            <person name="Goodwin S.B."/>
            <person name="Grigoriev I.V."/>
        </authorList>
    </citation>
    <scope>NUCLEOTIDE SEQUENCE [LARGE SCALE GENOMIC DNA]</scope>
    <source>
        <strain evidence="1 2">CIRAD86</strain>
    </source>
</reference>
<proteinExistence type="predicted"/>
<dbReference type="RefSeq" id="XP_007926811.1">
    <property type="nucleotide sequence ID" value="XM_007928620.1"/>
</dbReference>
<dbReference type="GeneID" id="19342351"/>
<evidence type="ECO:0000313" key="1">
    <source>
        <dbReference type="EMBL" id="EME83643.1"/>
    </source>
</evidence>
<dbReference type="KEGG" id="pfj:MYCFIDRAFT_85489"/>